<organism evidence="8 9">
    <name type="scientific">Hymenobacter nivis</name>
    <dbReference type="NCBI Taxonomy" id="1850093"/>
    <lineage>
        <taxon>Bacteria</taxon>
        <taxon>Pseudomonadati</taxon>
        <taxon>Bacteroidota</taxon>
        <taxon>Cytophagia</taxon>
        <taxon>Cytophagales</taxon>
        <taxon>Hymenobacteraceae</taxon>
        <taxon>Hymenobacter</taxon>
    </lineage>
</organism>
<dbReference type="InterPro" id="IPR036890">
    <property type="entry name" value="HATPase_C_sf"/>
</dbReference>
<dbReference type="SMART" id="SM00028">
    <property type="entry name" value="TPR"/>
    <property type="match status" value="4"/>
</dbReference>
<dbReference type="InterPro" id="IPR003661">
    <property type="entry name" value="HisK_dim/P_dom"/>
</dbReference>
<evidence type="ECO:0000256" key="1">
    <source>
        <dbReference type="ARBA" id="ARBA00000085"/>
    </source>
</evidence>
<sequence length="723" mass="79547">MKFLAVSLLLRWVVCALPAAGQTPEADSLRQLLRVPARPDTTRVRRLQALAQALKTTDAPQATQLSNEALQLAQQLADPTGEGQALLALSMLHRRQTDYVNARRYAREAQRFFAGRADRRGIARAGLQLSRVDKLQGDLVPALAGALKALVLTEQTGDGLTQASLQANIGDIYCSMGNYAEALPMLLASLKISRRASDYQGISLALSGLGNTYQRLKDWPRALFYHQQALQLSRQLGDASSETVDETNLAEVYGLQGNQAEALAHGRRARALVRATHDQYNLPSMELMLARGFVLARQPDSAIVLARHALALSQQSRSNENIRNAGDILAQAYAQRRNYAQAYRYRNLQMAYNDTLSGEDTQRRTSALRYGYELDKKQAQIVLLKKDREIAGQKAYRQRQQMLAVLAGLGGVVLVVGLLLRNIFLKQRANRRLGEKNVQIAAHRDDLDRTLTELQTTQNQLVQREKMASLGELTAGVAHEMQNPLNFVTNFADLSVELVAELEAELAKESLSAAGRPAIGALVQALAQNQAKIHQHGHRADRIVKNMLEHARTCSGERQPTNLNALADEYLRLAYHGWRAKNKDFNAALETDFDPHLGPVPVVPQDLSRVLLNLFTNAFYAVAEKAKTAGPAYRPRVAVATRRTGSTVRIRVRDNGNGIPAAMREKIFQPFFTTKPTGEGTGLGLSLSYDIVAKGHGGTLAVASQEGEFTEFTISLPTEVCGN</sequence>
<dbReference type="PANTHER" id="PTHR43065:SF42">
    <property type="entry name" value="TWO-COMPONENT SENSOR PPRA"/>
    <property type="match status" value="1"/>
</dbReference>
<dbReference type="InterPro" id="IPR019734">
    <property type="entry name" value="TPR_rpt"/>
</dbReference>
<dbReference type="RefSeq" id="WP_109652100.1">
    <property type="nucleotide sequence ID" value="NZ_CP029145.1"/>
</dbReference>
<dbReference type="InterPro" id="IPR004358">
    <property type="entry name" value="Sig_transdc_His_kin-like_C"/>
</dbReference>
<evidence type="ECO:0000256" key="3">
    <source>
        <dbReference type="ARBA" id="ARBA00022553"/>
    </source>
</evidence>
<dbReference type="InterPro" id="IPR011990">
    <property type="entry name" value="TPR-like_helical_dom_sf"/>
</dbReference>
<evidence type="ECO:0000256" key="5">
    <source>
        <dbReference type="SAM" id="Phobius"/>
    </source>
</evidence>
<dbReference type="KEGG" id="hnv:DDQ68_00950"/>
<keyword evidence="8" id="KW-0418">Kinase</keyword>
<dbReference type="AlphaFoldDB" id="A0A2Z3GFA4"/>
<keyword evidence="6" id="KW-0732">Signal</keyword>
<gene>
    <name evidence="8" type="ORF">DDQ68_00950</name>
</gene>
<dbReference type="EMBL" id="CP029145">
    <property type="protein sequence ID" value="AWM31478.1"/>
    <property type="molecule type" value="Genomic_DNA"/>
</dbReference>
<evidence type="ECO:0000313" key="8">
    <source>
        <dbReference type="EMBL" id="AWM31478.1"/>
    </source>
</evidence>
<dbReference type="PANTHER" id="PTHR43065">
    <property type="entry name" value="SENSOR HISTIDINE KINASE"/>
    <property type="match status" value="1"/>
</dbReference>
<dbReference type="PROSITE" id="PS50005">
    <property type="entry name" value="TPR"/>
    <property type="match status" value="1"/>
</dbReference>
<keyword evidence="8" id="KW-0808">Transferase</keyword>
<keyword evidence="5" id="KW-0472">Membrane</keyword>
<proteinExistence type="predicted"/>
<evidence type="ECO:0000256" key="6">
    <source>
        <dbReference type="SAM" id="SignalP"/>
    </source>
</evidence>
<dbReference type="Pfam" id="PF02518">
    <property type="entry name" value="HATPase_c"/>
    <property type="match status" value="1"/>
</dbReference>
<dbReference type="SUPFAM" id="SSF48452">
    <property type="entry name" value="TPR-like"/>
    <property type="match status" value="2"/>
</dbReference>
<comment type="catalytic activity">
    <reaction evidence="1">
        <text>ATP + protein L-histidine = ADP + protein N-phospho-L-histidine.</text>
        <dbReference type="EC" id="2.7.13.3"/>
    </reaction>
</comment>
<dbReference type="GO" id="GO:0000155">
    <property type="term" value="F:phosphorelay sensor kinase activity"/>
    <property type="evidence" value="ECO:0007669"/>
    <property type="project" value="InterPro"/>
</dbReference>
<name>A0A2Z3GFA4_9BACT</name>
<feature type="transmembrane region" description="Helical" evidence="5">
    <location>
        <begin position="402"/>
        <end position="424"/>
    </location>
</feature>
<feature type="chain" id="PRO_5016291566" description="histidine kinase" evidence="6">
    <location>
        <begin position="20"/>
        <end position="723"/>
    </location>
</feature>
<dbReference type="InterPro" id="IPR036097">
    <property type="entry name" value="HisK_dim/P_sf"/>
</dbReference>
<dbReference type="InterPro" id="IPR005467">
    <property type="entry name" value="His_kinase_dom"/>
</dbReference>
<keyword evidence="9" id="KW-1185">Reference proteome</keyword>
<reference evidence="9" key="1">
    <citation type="submission" date="2018-04" db="EMBL/GenBank/DDBJ databases">
        <title>Complete genome of Antarctic heterotrophic bacterium Hymenobacter nivis.</title>
        <authorList>
            <person name="Terashima M."/>
        </authorList>
    </citation>
    <scope>NUCLEOTIDE SEQUENCE [LARGE SCALE GENOMIC DNA]</scope>
    <source>
        <strain evidence="9">NBRC 111535</strain>
    </source>
</reference>
<keyword evidence="5" id="KW-1133">Transmembrane helix</keyword>
<evidence type="ECO:0000313" key="9">
    <source>
        <dbReference type="Proteomes" id="UP000245999"/>
    </source>
</evidence>
<evidence type="ECO:0000256" key="2">
    <source>
        <dbReference type="ARBA" id="ARBA00012438"/>
    </source>
</evidence>
<keyword evidence="4" id="KW-0802">TPR repeat</keyword>
<dbReference type="SUPFAM" id="SSF55874">
    <property type="entry name" value="ATPase domain of HSP90 chaperone/DNA topoisomerase II/histidine kinase"/>
    <property type="match status" value="1"/>
</dbReference>
<dbReference type="SMART" id="SM00388">
    <property type="entry name" value="HisKA"/>
    <property type="match status" value="1"/>
</dbReference>
<dbReference type="PRINTS" id="PR00344">
    <property type="entry name" value="BCTRLSENSOR"/>
</dbReference>
<dbReference type="CDD" id="cd00082">
    <property type="entry name" value="HisKA"/>
    <property type="match status" value="1"/>
</dbReference>
<feature type="domain" description="Histidine kinase" evidence="7">
    <location>
        <begin position="476"/>
        <end position="720"/>
    </location>
</feature>
<keyword evidence="5" id="KW-0812">Transmembrane</keyword>
<dbReference type="PROSITE" id="PS50109">
    <property type="entry name" value="HIS_KIN"/>
    <property type="match status" value="1"/>
</dbReference>
<accession>A0A2Z3GFA4</accession>
<dbReference type="SUPFAM" id="SSF47384">
    <property type="entry name" value="Homodimeric domain of signal transducing histidine kinase"/>
    <property type="match status" value="1"/>
</dbReference>
<evidence type="ECO:0000256" key="4">
    <source>
        <dbReference type="PROSITE-ProRule" id="PRU00339"/>
    </source>
</evidence>
<feature type="repeat" description="TPR" evidence="4">
    <location>
        <begin position="203"/>
        <end position="236"/>
    </location>
</feature>
<protein>
    <recommendedName>
        <fullName evidence="2">histidine kinase</fullName>
        <ecNumber evidence="2">2.7.13.3</ecNumber>
    </recommendedName>
</protein>
<dbReference type="OrthoDB" id="9806995at2"/>
<dbReference type="Gene3D" id="3.30.565.10">
    <property type="entry name" value="Histidine kinase-like ATPase, C-terminal domain"/>
    <property type="match status" value="1"/>
</dbReference>
<dbReference type="Pfam" id="PF13424">
    <property type="entry name" value="TPR_12"/>
    <property type="match status" value="1"/>
</dbReference>
<dbReference type="EC" id="2.7.13.3" evidence="2"/>
<dbReference type="Gene3D" id="1.10.287.130">
    <property type="match status" value="1"/>
</dbReference>
<evidence type="ECO:0000259" key="7">
    <source>
        <dbReference type="PROSITE" id="PS50109"/>
    </source>
</evidence>
<dbReference type="SMART" id="SM00387">
    <property type="entry name" value="HATPase_c"/>
    <property type="match status" value="1"/>
</dbReference>
<dbReference type="InterPro" id="IPR003594">
    <property type="entry name" value="HATPase_dom"/>
</dbReference>
<keyword evidence="3" id="KW-0597">Phosphoprotein</keyword>
<feature type="signal peptide" evidence="6">
    <location>
        <begin position="1"/>
        <end position="19"/>
    </location>
</feature>
<dbReference type="Gene3D" id="1.25.40.10">
    <property type="entry name" value="Tetratricopeptide repeat domain"/>
    <property type="match status" value="2"/>
</dbReference>
<dbReference type="Proteomes" id="UP000245999">
    <property type="component" value="Chromosome"/>
</dbReference>